<reference evidence="7 8" key="1">
    <citation type="journal article" date="2015" name="Genome Announc.">
        <title>Complete Genome Sequences of Evolved Arsenate-Resistant Metallosphaera sedula Strains.</title>
        <authorList>
            <person name="Ai C."/>
            <person name="McCarthy S."/>
            <person name="Schackwitz W."/>
            <person name="Martin J."/>
            <person name="Lipzen A."/>
            <person name="Blum P."/>
        </authorList>
    </citation>
    <scope>NUCLEOTIDE SEQUENCE [LARGE SCALE GENOMIC DNA]</scope>
    <source>
        <strain evidence="3 8">ARS120-1</strain>
        <strain evidence="4 7">ARS120-2</strain>
        <strain evidence="1 10">ARS50-1</strain>
        <strain evidence="2 9">ARS50-2</strain>
    </source>
</reference>
<evidence type="ECO:0000313" key="5">
    <source>
        <dbReference type="EMBL" id="AKV83764.1"/>
    </source>
</evidence>
<reference evidence="5 6" key="2">
    <citation type="submission" date="2015-07" db="EMBL/GenBank/DDBJ databases">
        <title>Physiological, transcriptional responses and genome re-sequencing of acid resistant extremely thermoacidophilic Metallosphaera sedula SARC-M1.</title>
        <authorList>
            <person name="Ai C."/>
            <person name="McCarthy S."/>
            <person name="Eckrich V."/>
            <person name="Rudrappa D."/>
            <person name="Qiu G."/>
            <person name="Blum P."/>
        </authorList>
    </citation>
    <scope>NUCLEOTIDE SEQUENCE [LARGE SCALE GENOMIC DNA]</scope>
    <source>
        <strain evidence="5 6">SARC-M1</strain>
    </source>
</reference>
<evidence type="ECO:0000313" key="6">
    <source>
        <dbReference type="Proteomes" id="UP000056255"/>
    </source>
</evidence>
<dbReference type="EMBL" id="CP012175">
    <property type="protein sequence ID" value="AKV81531.1"/>
    <property type="molecule type" value="Genomic_DNA"/>
</dbReference>
<protein>
    <submittedName>
        <fullName evidence="1">Uncharacterized protein</fullName>
    </submittedName>
</protein>
<dbReference type="EMBL" id="CP012176">
    <property type="protein sequence ID" value="AKV83764.1"/>
    <property type="molecule type" value="Genomic_DNA"/>
</dbReference>
<dbReference type="Proteomes" id="UP000062475">
    <property type="component" value="Chromosome"/>
</dbReference>
<evidence type="ECO:0000313" key="9">
    <source>
        <dbReference type="Proteomes" id="UP000062475"/>
    </source>
</evidence>
<dbReference type="EMBL" id="CP012172">
    <property type="protein sequence ID" value="AKV74798.1"/>
    <property type="molecule type" value="Genomic_DNA"/>
</dbReference>
<sequence>MVKKGRVKGRQEYLCGNCGSQFVEGLSIVTTGAWDRGHSSRKPDEHEGYLEILQVPLGIFG</sequence>
<gene>
    <name evidence="1" type="ORF">MsedA_1874</name>
    <name evidence="2" type="ORF">MsedB_1876</name>
    <name evidence="3" type="ORF">MsedC_1874</name>
    <name evidence="4" type="ORF">MsedD_1875</name>
    <name evidence="5" type="ORF">MsedE_1875</name>
</gene>
<dbReference type="PATRIC" id="fig|43687.5.peg.1974"/>
<proteinExistence type="predicted"/>
<dbReference type="GeneID" id="91756353"/>
<dbReference type="EMBL" id="CP012174">
    <property type="protein sequence ID" value="AKV79286.1"/>
    <property type="molecule type" value="Genomic_DNA"/>
</dbReference>
<name>A0A0K1SJT3_9CREN</name>
<dbReference type="Proteomes" id="UP000056255">
    <property type="component" value="Chromosome"/>
</dbReference>
<dbReference type="AlphaFoldDB" id="A0A0K1SJT3"/>
<evidence type="ECO:0000313" key="3">
    <source>
        <dbReference type="EMBL" id="AKV79286.1"/>
    </source>
</evidence>
<evidence type="ECO:0000313" key="8">
    <source>
        <dbReference type="Proteomes" id="UP000062398"/>
    </source>
</evidence>
<evidence type="ECO:0000313" key="7">
    <source>
        <dbReference type="Proteomes" id="UP000061362"/>
    </source>
</evidence>
<evidence type="ECO:0000313" key="4">
    <source>
        <dbReference type="EMBL" id="AKV81531.1"/>
    </source>
</evidence>
<evidence type="ECO:0000313" key="10">
    <source>
        <dbReference type="Proteomes" id="UP000068832"/>
    </source>
</evidence>
<evidence type="ECO:0000313" key="2">
    <source>
        <dbReference type="EMBL" id="AKV77034.1"/>
    </source>
</evidence>
<dbReference type="Proteomes" id="UP000068832">
    <property type="component" value="Chromosome"/>
</dbReference>
<dbReference type="Proteomes" id="UP000061362">
    <property type="component" value="Chromosome"/>
</dbReference>
<dbReference type="EMBL" id="CP012173">
    <property type="protein sequence ID" value="AKV77034.1"/>
    <property type="molecule type" value="Genomic_DNA"/>
</dbReference>
<dbReference type="RefSeq" id="WP_048060148.1">
    <property type="nucleotide sequence ID" value="NZ_CP012172.1"/>
</dbReference>
<accession>A0A0K1SJT3</accession>
<dbReference type="Proteomes" id="UP000062398">
    <property type="component" value="Chromosome"/>
</dbReference>
<organism evidence="1 10">
    <name type="scientific">Metallosphaera sedula</name>
    <dbReference type="NCBI Taxonomy" id="43687"/>
    <lineage>
        <taxon>Archaea</taxon>
        <taxon>Thermoproteota</taxon>
        <taxon>Thermoprotei</taxon>
        <taxon>Sulfolobales</taxon>
        <taxon>Sulfolobaceae</taxon>
        <taxon>Metallosphaera</taxon>
    </lineage>
</organism>
<evidence type="ECO:0000313" key="1">
    <source>
        <dbReference type="EMBL" id="AKV74798.1"/>
    </source>
</evidence>